<organism evidence="1 2">
    <name type="scientific">Pristionchus pacificus</name>
    <name type="common">Parasitic nematode worm</name>
    <dbReference type="NCBI Taxonomy" id="54126"/>
    <lineage>
        <taxon>Eukaryota</taxon>
        <taxon>Metazoa</taxon>
        <taxon>Ecdysozoa</taxon>
        <taxon>Nematoda</taxon>
        <taxon>Chromadorea</taxon>
        <taxon>Rhabditida</taxon>
        <taxon>Rhabditina</taxon>
        <taxon>Diplogasteromorpha</taxon>
        <taxon>Diplogasteroidea</taxon>
        <taxon>Neodiplogasteridae</taxon>
        <taxon>Pristionchus</taxon>
    </lineage>
</organism>
<dbReference type="Proteomes" id="UP000005239">
    <property type="component" value="Unassembled WGS sequence"/>
</dbReference>
<sequence length="492" mass="53855">MSRLVWSILPTPLNYLLFLLDSTLLLTHRFWFPEILRYSHSSFPLRDQWNPRESLPLLGNITPSIVLIPPLKPPSETLSHPFSTYKETYEVIEARIKPKSTMIARLLLPLLLIVACVTAQSEEFLRLRKELEDRIAALRPEAREVAEKLKAVFEARLPKEEAKTRLNAVLENASDAAKAALETLKPDRKIDVEVVVQLPEEPANFDDAERILDNLSIPGLDRITAAAERANLTDKTLAEAFPNLAAQLGVDGRVLDKIEHLANERGLANNTVENVLQTLRHNLSLVLNQDERNCLEKYAYAKNVTSLEQLFEQRLGGGGGGGWPRPRPDGRGDVDRAVDRFRNATDDLVDEFRGGRNHSGEFVDRFFNGSDSGFVEQMKRRFGDNWSNATGEFAGFGNASEKSIGRLLDGLKAGNFSLIGQFFNGTGASNGGTIAKIKDALKNGNLGALLAGGGGSGGQNGSAIIEKIKSLFNISLPGGGGVSPPPASSLTR</sequence>
<reference evidence="1" key="2">
    <citation type="submission" date="2022-06" db="UniProtKB">
        <authorList>
            <consortium name="EnsemblMetazoa"/>
        </authorList>
    </citation>
    <scope>IDENTIFICATION</scope>
    <source>
        <strain evidence="1">PS312</strain>
    </source>
</reference>
<dbReference type="EnsemblMetazoa" id="PPA24085.1">
    <property type="protein sequence ID" value="PPA24085.1"/>
    <property type="gene ID" value="WBGene00113639"/>
</dbReference>
<dbReference type="AlphaFoldDB" id="A0A8R1YGM4"/>
<reference evidence="2" key="1">
    <citation type="journal article" date="2008" name="Nat. Genet.">
        <title>The Pristionchus pacificus genome provides a unique perspective on nematode lifestyle and parasitism.</title>
        <authorList>
            <person name="Dieterich C."/>
            <person name="Clifton S.W."/>
            <person name="Schuster L.N."/>
            <person name="Chinwalla A."/>
            <person name="Delehaunty K."/>
            <person name="Dinkelacker I."/>
            <person name="Fulton L."/>
            <person name="Fulton R."/>
            <person name="Godfrey J."/>
            <person name="Minx P."/>
            <person name="Mitreva M."/>
            <person name="Roeseler W."/>
            <person name="Tian H."/>
            <person name="Witte H."/>
            <person name="Yang S.P."/>
            <person name="Wilson R.K."/>
            <person name="Sommer R.J."/>
        </authorList>
    </citation>
    <scope>NUCLEOTIDE SEQUENCE [LARGE SCALE GENOMIC DNA]</scope>
    <source>
        <strain evidence="2">PS312</strain>
    </source>
</reference>
<accession>A0A8R1YGM4</accession>
<evidence type="ECO:0000313" key="1">
    <source>
        <dbReference type="EnsemblMetazoa" id="PPA24085.1"/>
    </source>
</evidence>
<evidence type="ECO:0000313" key="2">
    <source>
        <dbReference type="Proteomes" id="UP000005239"/>
    </source>
</evidence>
<evidence type="ECO:0008006" key="3">
    <source>
        <dbReference type="Google" id="ProtNLM"/>
    </source>
</evidence>
<gene>
    <name evidence="1" type="primary">WBGene00113639</name>
</gene>
<proteinExistence type="predicted"/>
<name>A0A8R1YGM4_PRIPA</name>
<protein>
    <recommendedName>
        <fullName evidence="3">SXP/RAL-2 family protein Ani s 5-like cation-binding domain-containing protein</fullName>
    </recommendedName>
</protein>
<keyword evidence="2" id="KW-1185">Reference proteome</keyword>